<evidence type="ECO:0000256" key="8">
    <source>
        <dbReference type="ARBA" id="ARBA00048248"/>
    </source>
</evidence>
<dbReference type="RefSeq" id="WP_014127630.1">
    <property type="nucleotide sequence ID" value="NC_016070.1"/>
</dbReference>
<evidence type="ECO:0000256" key="3">
    <source>
        <dbReference type="ARBA" id="ARBA00022741"/>
    </source>
</evidence>
<comment type="similarity">
    <text evidence="9">Belongs to the class-I aminoacyl-tRNA synthetase family.</text>
</comment>
<dbReference type="Pfam" id="PF00579">
    <property type="entry name" value="tRNA-synt_1b"/>
    <property type="match status" value="1"/>
</dbReference>
<dbReference type="PRINTS" id="PR01040">
    <property type="entry name" value="TRNASYNTHTYR"/>
</dbReference>
<evidence type="ECO:0000256" key="2">
    <source>
        <dbReference type="ARBA" id="ARBA00022598"/>
    </source>
</evidence>
<dbReference type="PATRIC" id="fig|768679.9.peg.1777"/>
<sequence>MSFDIVARNAVELVTEEEIKRKVGGRAYIGYEPAWPVHVGWLVWMYKARDLVEAGFEVILLEAIWHAWINDKGDMATLAEQAAKIRELAGRISSKFKFKDGRDLASDPHYWELVVRVSKAASLARIRRAIPIMGRRQEEVELDFSKLLYPAMQVADIFYLDVDVALGGLDQRRAHMLARDVAEKLGLKKPSSIHTPIITSLTGVGRMEGSSRELDEVLALYKMSKSRPGTAIYVTDTPEEISKKVWSAYCPPNETEFNPVYELAAYLLIPYHGPLEVGGRRYEDAKSLAADYRAGSVQPQTLKQAVVDGLVSALAKLR</sequence>
<dbReference type="PaxDb" id="768679-TTX_1755"/>
<dbReference type="GO" id="GO:0006437">
    <property type="term" value="P:tyrosyl-tRNA aminoacylation"/>
    <property type="evidence" value="ECO:0007669"/>
    <property type="project" value="InterPro"/>
</dbReference>
<keyword evidence="2 9" id="KW-0436">Ligase</keyword>
<dbReference type="KEGG" id="ttn:TTX_1755"/>
<keyword evidence="4 9" id="KW-0067">ATP-binding</keyword>
<dbReference type="GO" id="GO:0005737">
    <property type="term" value="C:cytoplasm"/>
    <property type="evidence" value="ECO:0007669"/>
    <property type="project" value="TreeGrafter"/>
</dbReference>
<accession>G4RLD1</accession>
<dbReference type="HOGENOM" id="CLU_035267_1_1_2"/>
<dbReference type="Gene3D" id="3.40.50.620">
    <property type="entry name" value="HUPs"/>
    <property type="match status" value="1"/>
</dbReference>
<dbReference type="InterPro" id="IPR014729">
    <property type="entry name" value="Rossmann-like_a/b/a_fold"/>
</dbReference>
<name>G4RLD1_THETK</name>
<gene>
    <name evidence="10" type="primary">tyrS</name>
    <name evidence="10" type="ordered locus">TTX_1755</name>
</gene>
<evidence type="ECO:0000256" key="4">
    <source>
        <dbReference type="ARBA" id="ARBA00022840"/>
    </source>
</evidence>
<protein>
    <recommendedName>
        <fullName evidence="1">tyrosine--tRNA ligase</fullName>
        <ecNumber evidence="1">6.1.1.1</ecNumber>
    </recommendedName>
    <alternativeName>
        <fullName evidence="7">Tyrosyl-tRNA synthetase</fullName>
    </alternativeName>
</protein>
<dbReference type="AlphaFoldDB" id="G4RLD1"/>
<organism evidence="10 11">
    <name type="scientific">Thermoproteus tenax (strain ATCC 35583 / DSM 2078 / JCM 9277 / NBRC 100435 / Kra 1)</name>
    <dbReference type="NCBI Taxonomy" id="768679"/>
    <lineage>
        <taxon>Archaea</taxon>
        <taxon>Thermoproteota</taxon>
        <taxon>Thermoprotei</taxon>
        <taxon>Thermoproteales</taxon>
        <taxon>Thermoproteaceae</taxon>
        <taxon>Thermoproteus</taxon>
    </lineage>
</organism>
<dbReference type="InterPro" id="IPR002305">
    <property type="entry name" value="aa-tRNA-synth_Ic"/>
</dbReference>
<keyword evidence="11" id="KW-1185">Reference proteome</keyword>
<dbReference type="PIRSF" id="PIRSF006588">
    <property type="entry name" value="TyrRS_arch_euk"/>
    <property type="match status" value="1"/>
</dbReference>
<evidence type="ECO:0000256" key="7">
    <source>
        <dbReference type="ARBA" id="ARBA00033323"/>
    </source>
</evidence>
<evidence type="ECO:0000313" key="11">
    <source>
        <dbReference type="Proteomes" id="UP000002654"/>
    </source>
</evidence>
<dbReference type="GO" id="GO:0004831">
    <property type="term" value="F:tyrosine-tRNA ligase activity"/>
    <property type="evidence" value="ECO:0007669"/>
    <property type="project" value="UniProtKB-EC"/>
</dbReference>
<dbReference type="STRING" id="768679.TTX_1755"/>
<keyword evidence="5 9" id="KW-0648">Protein biosynthesis</keyword>
<keyword evidence="3 9" id="KW-0547">Nucleotide-binding</keyword>
<dbReference type="EMBL" id="FN869859">
    <property type="protein sequence ID" value="CCC82376.1"/>
    <property type="molecule type" value="Genomic_DNA"/>
</dbReference>
<dbReference type="PANTHER" id="PTHR46264:SF4">
    <property type="entry name" value="TYROSINE--TRNA LIGASE, CYTOPLASMIC"/>
    <property type="match status" value="1"/>
</dbReference>
<dbReference type="Proteomes" id="UP000002654">
    <property type="component" value="Chromosome"/>
</dbReference>
<dbReference type="InterPro" id="IPR002307">
    <property type="entry name" value="Tyr-tRNA-ligase"/>
</dbReference>
<dbReference type="eggNOG" id="arCOG01886">
    <property type="taxonomic scope" value="Archaea"/>
</dbReference>
<dbReference type="EC" id="6.1.1.1" evidence="1"/>
<dbReference type="PANTHER" id="PTHR46264">
    <property type="entry name" value="TYROSINE-TRNA LIGASE"/>
    <property type="match status" value="1"/>
</dbReference>
<dbReference type="GeneID" id="11262640"/>
<reference evidence="10 11" key="1">
    <citation type="journal article" date="2011" name="PLoS ONE">
        <title>The complete genome sequence of Thermoproteus tenax: a physiologically versatile member of the Crenarchaeota.</title>
        <authorList>
            <person name="Siebers B."/>
            <person name="Zaparty M."/>
            <person name="Raddatz G."/>
            <person name="Tjaden B."/>
            <person name="Albers S.V."/>
            <person name="Bell S.D."/>
            <person name="Blombach F."/>
            <person name="Kletzin A."/>
            <person name="Kyrpides N."/>
            <person name="Lanz C."/>
            <person name="Plagens A."/>
            <person name="Rampp M."/>
            <person name="Rosinus A."/>
            <person name="von Jan M."/>
            <person name="Makarova K.S."/>
            <person name="Klenk H.P."/>
            <person name="Schuster S.C."/>
            <person name="Hensel R."/>
        </authorList>
    </citation>
    <scope>NUCLEOTIDE SEQUENCE [LARGE SCALE GENOMIC DNA]</scope>
    <source>
        <strain evidence="11">ATCC 35583 / DSM 2078 / JCM 9277 / NBRC 100435 / Kra 1</strain>
    </source>
</reference>
<comment type="catalytic activity">
    <reaction evidence="8">
        <text>tRNA(Tyr) + L-tyrosine + ATP = L-tyrosyl-tRNA(Tyr) + AMP + diphosphate + H(+)</text>
        <dbReference type="Rhea" id="RHEA:10220"/>
        <dbReference type="Rhea" id="RHEA-COMP:9706"/>
        <dbReference type="Rhea" id="RHEA-COMP:9707"/>
        <dbReference type="ChEBI" id="CHEBI:15378"/>
        <dbReference type="ChEBI" id="CHEBI:30616"/>
        <dbReference type="ChEBI" id="CHEBI:33019"/>
        <dbReference type="ChEBI" id="CHEBI:58315"/>
        <dbReference type="ChEBI" id="CHEBI:78442"/>
        <dbReference type="ChEBI" id="CHEBI:78536"/>
        <dbReference type="ChEBI" id="CHEBI:456215"/>
        <dbReference type="EC" id="6.1.1.1"/>
    </reaction>
</comment>
<evidence type="ECO:0000313" key="10">
    <source>
        <dbReference type="EMBL" id="CCC82376.1"/>
    </source>
</evidence>
<dbReference type="InterPro" id="IPR023617">
    <property type="entry name" value="Tyr-tRNA-ligase_arc/euk-type"/>
</dbReference>
<dbReference type="GO" id="GO:0005524">
    <property type="term" value="F:ATP binding"/>
    <property type="evidence" value="ECO:0007669"/>
    <property type="project" value="UniProtKB-KW"/>
</dbReference>
<dbReference type="InterPro" id="IPR050489">
    <property type="entry name" value="Tyr-tRNA_synthase"/>
</dbReference>
<evidence type="ECO:0000256" key="5">
    <source>
        <dbReference type="ARBA" id="ARBA00022917"/>
    </source>
</evidence>
<evidence type="ECO:0000256" key="6">
    <source>
        <dbReference type="ARBA" id="ARBA00023146"/>
    </source>
</evidence>
<evidence type="ECO:0000256" key="1">
    <source>
        <dbReference type="ARBA" id="ARBA00013160"/>
    </source>
</evidence>
<evidence type="ECO:0000256" key="9">
    <source>
        <dbReference type="RuleBase" id="RU363036"/>
    </source>
</evidence>
<proteinExistence type="inferred from homology"/>
<dbReference type="NCBIfam" id="NF006330">
    <property type="entry name" value="PRK08560.1"/>
    <property type="match status" value="1"/>
</dbReference>
<dbReference type="OrthoDB" id="8389at2157"/>
<keyword evidence="6 9" id="KW-0030">Aminoacyl-tRNA synthetase</keyword>
<dbReference type="SUPFAM" id="SSF52374">
    <property type="entry name" value="Nucleotidylyl transferase"/>
    <property type="match status" value="1"/>
</dbReference>
<dbReference type="Gene3D" id="1.10.240.10">
    <property type="entry name" value="Tyrosyl-Transfer RNA Synthetase"/>
    <property type="match status" value="1"/>
</dbReference>